<comment type="caution">
    <text evidence="9">The sequence shown here is derived from an EMBL/GenBank/DDBJ whole genome shotgun (WGS) entry which is preliminary data.</text>
</comment>
<evidence type="ECO:0000256" key="2">
    <source>
        <dbReference type="ARBA" id="ARBA00022833"/>
    </source>
</evidence>
<protein>
    <recommendedName>
        <fullName evidence="8">Xylanolytic transcriptional activator regulatory domain-containing protein</fullName>
    </recommendedName>
</protein>
<feature type="domain" description="Xylanolytic transcriptional activator regulatory" evidence="8">
    <location>
        <begin position="199"/>
        <end position="273"/>
    </location>
</feature>
<dbReference type="GO" id="GO:0005634">
    <property type="term" value="C:nucleus"/>
    <property type="evidence" value="ECO:0007669"/>
    <property type="project" value="TreeGrafter"/>
</dbReference>
<keyword evidence="2" id="KW-0862">Zinc</keyword>
<dbReference type="GO" id="GO:0008270">
    <property type="term" value="F:zinc ion binding"/>
    <property type="evidence" value="ECO:0007669"/>
    <property type="project" value="InterPro"/>
</dbReference>
<keyword evidence="4" id="KW-0238">DNA-binding</keyword>
<evidence type="ECO:0000256" key="4">
    <source>
        <dbReference type="ARBA" id="ARBA00023125"/>
    </source>
</evidence>
<dbReference type="AlphaFoldDB" id="A0AAJ0GCU9"/>
<keyword evidence="10" id="KW-1185">Reference proteome</keyword>
<evidence type="ECO:0000256" key="5">
    <source>
        <dbReference type="ARBA" id="ARBA00023163"/>
    </source>
</evidence>
<organism evidence="9 10">
    <name type="scientific">Extremus antarcticus</name>
    <dbReference type="NCBI Taxonomy" id="702011"/>
    <lineage>
        <taxon>Eukaryota</taxon>
        <taxon>Fungi</taxon>
        <taxon>Dikarya</taxon>
        <taxon>Ascomycota</taxon>
        <taxon>Pezizomycotina</taxon>
        <taxon>Dothideomycetes</taxon>
        <taxon>Dothideomycetidae</taxon>
        <taxon>Mycosphaerellales</taxon>
        <taxon>Extremaceae</taxon>
        <taxon>Extremus</taxon>
    </lineage>
</organism>
<dbReference type="GO" id="GO:0000978">
    <property type="term" value="F:RNA polymerase II cis-regulatory region sequence-specific DNA binding"/>
    <property type="evidence" value="ECO:0007669"/>
    <property type="project" value="TreeGrafter"/>
</dbReference>
<dbReference type="EMBL" id="JAWDJX010000012">
    <property type="protein sequence ID" value="KAK3054403.1"/>
    <property type="molecule type" value="Genomic_DNA"/>
</dbReference>
<accession>A0AAJ0GCU9</accession>
<dbReference type="Pfam" id="PF04082">
    <property type="entry name" value="Fungal_trans"/>
    <property type="match status" value="1"/>
</dbReference>
<keyword evidence="6" id="KW-0539">Nucleus</keyword>
<dbReference type="InterPro" id="IPR007219">
    <property type="entry name" value="XnlR_reg_dom"/>
</dbReference>
<keyword evidence="5" id="KW-0804">Transcription</keyword>
<dbReference type="CDD" id="cd12148">
    <property type="entry name" value="fungal_TF_MHR"/>
    <property type="match status" value="1"/>
</dbReference>
<dbReference type="InterPro" id="IPR051430">
    <property type="entry name" value="Fungal_TF_Env_Response"/>
</dbReference>
<keyword evidence="1" id="KW-0479">Metal-binding</keyword>
<evidence type="ECO:0000256" key="7">
    <source>
        <dbReference type="SAM" id="MobiDB-lite"/>
    </source>
</evidence>
<reference evidence="9" key="1">
    <citation type="submission" date="2023-04" db="EMBL/GenBank/DDBJ databases">
        <title>Black Yeasts Isolated from many extreme environments.</title>
        <authorList>
            <person name="Coleine C."/>
            <person name="Stajich J.E."/>
            <person name="Selbmann L."/>
        </authorList>
    </citation>
    <scope>NUCLEOTIDE SEQUENCE</scope>
    <source>
        <strain evidence="9">CCFEE 5312</strain>
    </source>
</reference>
<dbReference type="SMART" id="SM00906">
    <property type="entry name" value="Fungal_trans"/>
    <property type="match status" value="1"/>
</dbReference>
<feature type="region of interest" description="Disordered" evidence="7">
    <location>
        <begin position="267"/>
        <end position="286"/>
    </location>
</feature>
<evidence type="ECO:0000256" key="3">
    <source>
        <dbReference type="ARBA" id="ARBA00023015"/>
    </source>
</evidence>
<name>A0AAJ0GCU9_9PEZI</name>
<dbReference type="PANTHER" id="PTHR31944:SF131">
    <property type="entry name" value="HEME-RESPONSIVE ZINC FINGER TRANSCRIPTION FACTOR HAP1"/>
    <property type="match status" value="1"/>
</dbReference>
<proteinExistence type="predicted"/>
<evidence type="ECO:0000256" key="6">
    <source>
        <dbReference type="ARBA" id="ARBA00023242"/>
    </source>
</evidence>
<evidence type="ECO:0000256" key="1">
    <source>
        <dbReference type="ARBA" id="ARBA00022723"/>
    </source>
</evidence>
<evidence type="ECO:0000313" key="10">
    <source>
        <dbReference type="Proteomes" id="UP001271007"/>
    </source>
</evidence>
<sequence length="593" mass="66296">MLTTDPIPFSTIETFTDGFCWCLLGHWVNGIVGIQDIFELLEPHLKDNRSDLLVKVHKCKQLTRQVKAFYTPEWPTASKSDLPSKDIADVLVRRYLDTYESVYRVLHIPTFVAEYEAIWTASDPPNDSFIVLVKLVLAIGAATYDEHYSMRPTAIRWLYEAQTWLARPTVKSRLNLQFLQISILHLFTREVTGVGEDFIWTTAGTLHRTAMYMGLHRDPAKLPTCTLIVAEMRRRIWNTILEVTLRSSFMSGGAPLISLDSFDTEPPGNYDDEQLTAENPSPKPGGEFTDTTVSIALRHTFQLRLGMTRFLNGLDSSGAYDEAMWLDAEYREIYKSLRQSFQQYGHNEGPSPTDFQLQTIDLILSRHLLALHLPFSTAAVNDKAYAYSKTIVNDTALKIWSVTTNTTSTSPYHLNSVPERSTLAHLAITTSGFYRISALQASLVLALDFRARLKEEESLGPVPIRRDLSAMLDEAKAWNLRTLDAGEPNAKGYLLVYLVAAHIEGLSRELRGAELSMSLIRCAEEAVETCITLLKGKVALQGPQAEVTGFDEAQVDLEQDGGLFGGWDFLTVNGGLDFGGLEPVSWSSGGWPT</sequence>
<evidence type="ECO:0000259" key="8">
    <source>
        <dbReference type="SMART" id="SM00906"/>
    </source>
</evidence>
<dbReference type="PANTHER" id="PTHR31944">
    <property type="entry name" value="HEME-RESPONSIVE ZINC FINGER TRANSCRIPTION FACTOR HAP1"/>
    <property type="match status" value="1"/>
</dbReference>
<dbReference type="GO" id="GO:0006351">
    <property type="term" value="P:DNA-templated transcription"/>
    <property type="evidence" value="ECO:0007669"/>
    <property type="project" value="InterPro"/>
</dbReference>
<keyword evidence="3" id="KW-0805">Transcription regulation</keyword>
<evidence type="ECO:0000313" key="9">
    <source>
        <dbReference type="EMBL" id="KAK3054403.1"/>
    </source>
</evidence>
<gene>
    <name evidence="9" type="ORF">LTR09_004671</name>
</gene>
<dbReference type="Proteomes" id="UP001271007">
    <property type="component" value="Unassembled WGS sequence"/>
</dbReference>
<dbReference type="GO" id="GO:0001228">
    <property type="term" value="F:DNA-binding transcription activator activity, RNA polymerase II-specific"/>
    <property type="evidence" value="ECO:0007669"/>
    <property type="project" value="TreeGrafter"/>
</dbReference>